<comment type="caution">
    <text evidence="1">The sequence shown here is derived from an EMBL/GenBank/DDBJ whole genome shotgun (WGS) entry which is preliminary data.</text>
</comment>
<gene>
    <name evidence="1" type="ORF">BpHYR1_029164</name>
</gene>
<dbReference type="EMBL" id="REGN01007662">
    <property type="protein sequence ID" value="RNA05606.1"/>
    <property type="molecule type" value="Genomic_DNA"/>
</dbReference>
<dbReference type="Proteomes" id="UP000276133">
    <property type="component" value="Unassembled WGS sequence"/>
</dbReference>
<dbReference type="AlphaFoldDB" id="A0A3M7Q2C1"/>
<name>A0A3M7Q2C1_BRAPC</name>
<organism evidence="1 2">
    <name type="scientific">Brachionus plicatilis</name>
    <name type="common">Marine rotifer</name>
    <name type="synonym">Brachionus muelleri</name>
    <dbReference type="NCBI Taxonomy" id="10195"/>
    <lineage>
        <taxon>Eukaryota</taxon>
        <taxon>Metazoa</taxon>
        <taxon>Spiralia</taxon>
        <taxon>Gnathifera</taxon>
        <taxon>Rotifera</taxon>
        <taxon>Eurotatoria</taxon>
        <taxon>Monogononta</taxon>
        <taxon>Pseudotrocha</taxon>
        <taxon>Ploima</taxon>
        <taxon>Brachionidae</taxon>
        <taxon>Brachionus</taxon>
    </lineage>
</organism>
<reference evidence="1 2" key="1">
    <citation type="journal article" date="2018" name="Sci. Rep.">
        <title>Genomic signatures of local adaptation to the degree of environmental predictability in rotifers.</title>
        <authorList>
            <person name="Franch-Gras L."/>
            <person name="Hahn C."/>
            <person name="Garcia-Roger E.M."/>
            <person name="Carmona M.J."/>
            <person name="Serra M."/>
            <person name="Gomez A."/>
        </authorList>
    </citation>
    <scope>NUCLEOTIDE SEQUENCE [LARGE SCALE GENOMIC DNA]</scope>
    <source>
        <strain evidence="1">HYR1</strain>
    </source>
</reference>
<feature type="non-terminal residue" evidence="1">
    <location>
        <position position="1"/>
    </location>
</feature>
<protein>
    <submittedName>
        <fullName evidence="1">Uncharacterized protein</fullName>
    </submittedName>
</protein>
<sequence>YVCAINTLEIIQPRATKFDLLKVKELITLVIVFDRRNDRESAELANRVTVILYHRNRKKYSEDVIDNSFPNTILNSTEHKEKDLAAKPSDGINWPYLNFFHSPI</sequence>
<keyword evidence="2" id="KW-1185">Reference proteome</keyword>
<proteinExistence type="predicted"/>
<accession>A0A3M7Q2C1</accession>
<evidence type="ECO:0000313" key="1">
    <source>
        <dbReference type="EMBL" id="RNA05606.1"/>
    </source>
</evidence>
<evidence type="ECO:0000313" key="2">
    <source>
        <dbReference type="Proteomes" id="UP000276133"/>
    </source>
</evidence>